<evidence type="ECO:0000313" key="2">
    <source>
        <dbReference type="EMBL" id="MED6113548.1"/>
    </source>
</evidence>
<gene>
    <name evidence="2" type="ORF">PIB30_071837</name>
</gene>
<keyword evidence="3" id="KW-1185">Reference proteome</keyword>
<protein>
    <submittedName>
        <fullName evidence="2">Uncharacterized protein</fullName>
    </submittedName>
</protein>
<sequence length="59" mass="6603">MTRVGNVSPEIPKLVGIDHQAPKYEEKATRASRSRKPYVNRSSGSKVIAIGSWHGRRKN</sequence>
<evidence type="ECO:0000256" key="1">
    <source>
        <dbReference type="SAM" id="MobiDB-lite"/>
    </source>
</evidence>
<dbReference type="Proteomes" id="UP001341840">
    <property type="component" value="Unassembled WGS sequence"/>
</dbReference>
<proteinExistence type="predicted"/>
<feature type="region of interest" description="Disordered" evidence="1">
    <location>
        <begin position="22"/>
        <end position="43"/>
    </location>
</feature>
<comment type="caution">
    <text evidence="2">The sequence shown here is derived from an EMBL/GenBank/DDBJ whole genome shotgun (WGS) entry which is preliminary data.</text>
</comment>
<organism evidence="2 3">
    <name type="scientific">Stylosanthes scabra</name>
    <dbReference type="NCBI Taxonomy" id="79078"/>
    <lineage>
        <taxon>Eukaryota</taxon>
        <taxon>Viridiplantae</taxon>
        <taxon>Streptophyta</taxon>
        <taxon>Embryophyta</taxon>
        <taxon>Tracheophyta</taxon>
        <taxon>Spermatophyta</taxon>
        <taxon>Magnoliopsida</taxon>
        <taxon>eudicotyledons</taxon>
        <taxon>Gunneridae</taxon>
        <taxon>Pentapetalae</taxon>
        <taxon>rosids</taxon>
        <taxon>fabids</taxon>
        <taxon>Fabales</taxon>
        <taxon>Fabaceae</taxon>
        <taxon>Papilionoideae</taxon>
        <taxon>50 kb inversion clade</taxon>
        <taxon>dalbergioids sensu lato</taxon>
        <taxon>Dalbergieae</taxon>
        <taxon>Pterocarpus clade</taxon>
        <taxon>Stylosanthes</taxon>
    </lineage>
</organism>
<dbReference type="EMBL" id="JASCZI010000838">
    <property type="protein sequence ID" value="MED6113548.1"/>
    <property type="molecule type" value="Genomic_DNA"/>
</dbReference>
<evidence type="ECO:0000313" key="3">
    <source>
        <dbReference type="Proteomes" id="UP001341840"/>
    </source>
</evidence>
<reference evidence="2 3" key="1">
    <citation type="journal article" date="2023" name="Plants (Basel)">
        <title>Bridging the Gap: Combining Genomics and Transcriptomics Approaches to Understand Stylosanthes scabra, an Orphan Legume from the Brazilian Caatinga.</title>
        <authorList>
            <person name="Ferreira-Neto J.R.C."/>
            <person name="da Silva M.D."/>
            <person name="Binneck E."/>
            <person name="de Melo N.F."/>
            <person name="da Silva R.H."/>
            <person name="de Melo A.L.T.M."/>
            <person name="Pandolfi V."/>
            <person name="Bustamante F.O."/>
            <person name="Brasileiro-Vidal A.C."/>
            <person name="Benko-Iseppon A.M."/>
        </authorList>
    </citation>
    <scope>NUCLEOTIDE SEQUENCE [LARGE SCALE GENOMIC DNA]</scope>
    <source>
        <tissue evidence="2">Leaves</tissue>
    </source>
</reference>
<name>A0ABU6QPP6_9FABA</name>
<accession>A0ABU6QPP6</accession>